<feature type="chain" id="PRO_5041989502" evidence="1">
    <location>
        <begin position="20"/>
        <end position="213"/>
    </location>
</feature>
<protein>
    <submittedName>
        <fullName evidence="3">Uncharacterized protein</fullName>
    </submittedName>
</protein>
<evidence type="ECO:0000313" key="2">
    <source>
        <dbReference type="Proteomes" id="UP000887575"/>
    </source>
</evidence>
<name>A0AAF3EC74_9BILA</name>
<sequence length="213" mass="22429">MSGKAVALFAFLLASPLWAQVTLPITPPTLPTVGLPGLSGTCDCPVVPNLNALVCVLDWVSHAKILNHTKSLINGMIVNEYTLQHITILDGAVNLPTVLIIPEGPCGLELQVGLQYLLSGLLTGNSQLYTTLCLQVLNTVANDVMTLITPLWSLVPPGLANEINIIALLQDVVCLLLGDVLPILEGLITIPPEIGGLLPTVPLPTIPVPLPGR</sequence>
<reference evidence="3" key="1">
    <citation type="submission" date="2024-02" db="UniProtKB">
        <authorList>
            <consortium name="WormBaseParasite"/>
        </authorList>
    </citation>
    <scope>IDENTIFICATION</scope>
</reference>
<dbReference type="InterPro" id="IPR008993">
    <property type="entry name" value="TIMP-like_OB-fold"/>
</dbReference>
<keyword evidence="1" id="KW-0732">Signal</keyword>
<dbReference type="Gene3D" id="2.40.50.120">
    <property type="match status" value="1"/>
</dbReference>
<dbReference type="SUPFAM" id="SSF50242">
    <property type="entry name" value="TIMP-like"/>
    <property type="match status" value="1"/>
</dbReference>
<keyword evidence="2" id="KW-1185">Reference proteome</keyword>
<dbReference type="AlphaFoldDB" id="A0AAF3EC74"/>
<organism evidence="2 3">
    <name type="scientific">Mesorhabditis belari</name>
    <dbReference type="NCBI Taxonomy" id="2138241"/>
    <lineage>
        <taxon>Eukaryota</taxon>
        <taxon>Metazoa</taxon>
        <taxon>Ecdysozoa</taxon>
        <taxon>Nematoda</taxon>
        <taxon>Chromadorea</taxon>
        <taxon>Rhabditida</taxon>
        <taxon>Rhabditina</taxon>
        <taxon>Rhabditomorpha</taxon>
        <taxon>Rhabditoidea</taxon>
        <taxon>Rhabditidae</taxon>
        <taxon>Mesorhabditinae</taxon>
        <taxon>Mesorhabditis</taxon>
    </lineage>
</organism>
<accession>A0AAF3EC74</accession>
<dbReference type="Proteomes" id="UP000887575">
    <property type="component" value="Unassembled WGS sequence"/>
</dbReference>
<evidence type="ECO:0000256" key="1">
    <source>
        <dbReference type="SAM" id="SignalP"/>
    </source>
</evidence>
<feature type="signal peptide" evidence="1">
    <location>
        <begin position="1"/>
        <end position="19"/>
    </location>
</feature>
<proteinExistence type="predicted"/>
<evidence type="ECO:0000313" key="3">
    <source>
        <dbReference type="WBParaSite" id="MBELARI_LOCUS11555"/>
    </source>
</evidence>
<dbReference type="WBParaSite" id="MBELARI_LOCUS11555">
    <property type="protein sequence ID" value="MBELARI_LOCUS11555"/>
    <property type="gene ID" value="MBELARI_LOCUS11555"/>
</dbReference>